<dbReference type="Gene3D" id="3.20.20.210">
    <property type="match status" value="1"/>
</dbReference>
<protein>
    <submittedName>
        <fullName evidence="2">Methionine synthase, vitamin-B12 independent</fullName>
    </submittedName>
</protein>
<dbReference type="GO" id="GO:0003871">
    <property type="term" value="F:5-methyltetrahydropteroyltriglutamate-homocysteine S-methyltransferase activity"/>
    <property type="evidence" value="ECO:0007669"/>
    <property type="project" value="InterPro"/>
</dbReference>
<accession>T1CT48</accession>
<dbReference type="GO" id="GO:0009086">
    <property type="term" value="P:methionine biosynthetic process"/>
    <property type="evidence" value="ECO:0007669"/>
    <property type="project" value="InterPro"/>
</dbReference>
<feature type="domain" description="Cobalamin-independent methionine synthase MetE C-terminal/archaeal" evidence="1">
    <location>
        <begin position="35"/>
        <end position="134"/>
    </location>
</feature>
<dbReference type="InterPro" id="IPR038071">
    <property type="entry name" value="UROD/MetE-like_sf"/>
</dbReference>
<evidence type="ECO:0000259" key="1">
    <source>
        <dbReference type="Pfam" id="PF01717"/>
    </source>
</evidence>
<feature type="non-terminal residue" evidence="2">
    <location>
        <position position="1"/>
    </location>
</feature>
<dbReference type="GO" id="GO:0008270">
    <property type="term" value="F:zinc ion binding"/>
    <property type="evidence" value="ECO:0007669"/>
    <property type="project" value="InterPro"/>
</dbReference>
<comment type="caution">
    <text evidence="2">The sequence shown here is derived from an EMBL/GenBank/DDBJ whole genome shotgun (WGS) entry which is preliminary data.</text>
</comment>
<sequence length="159" mass="17365">FYDALPLHVDAINRALAGLPKERIRVHYCYGNYAASHRSDADFARVLPEIVRLHASAIVGELANPRHEGDLLILQEYARDHGWPKGLAFVGGVVDVKSPFVESPRTIRLRLDQLAKAVGPENTWGGSDCGFETFVGMNGVPRSVALHKLRALVEGARGG</sequence>
<evidence type="ECO:0000313" key="2">
    <source>
        <dbReference type="EMBL" id="EQD71784.1"/>
    </source>
</evidence>
<dbReference type="AlphaFoldDB" id="T1CT48"/>
<dbReference type="InterPro" id="IPR002629">
    <property type="entry name" value="Met_Synth_C/arc"/>
</dbReference>
<dbReference type="Pfam" id="PF01717">
    <property type="entry name" value="Meth_synt_2"/>
    <property type="match status" value="1"/>
</dbReference>
<name>T1CT48_9ZZZZ</name>
<dbReference type="SUPFAM" id="SSF51726">
    <property type="entry name" value="UROD/MetE-like"/>
    <property type="match status" value="1"/>
</dbReference>
<organism evidence="2">
    <name type="scientific">mine drainage metagenome</name>
    <dbReference type="NCBI Taxonomy" id="410659"/>
    <lineage>
        <taxon>unclassified sequences</taxon>
        <taxon>metagenomes</taxon>
        <taxon>ecological metagenomes</taxon>
    </lineage>
</organism>
<reference evidence="2" key="1">
    <citation type="submission" date="2013-08" db="EMBL/GenBank/DDBJ databases">
        <authorList>
            <person name="Mendez C."/>
            <person name="Richter M."/>
            <person name="Ferrer M."/>
            <person name="Sanchez J."/>
        </authorList>
    </citation>
    <scope>NUCLEOTIDE SEQUENCE</scope>
</reference>
<proteinExistence type="predicted"/>
<gene>
    <name evidence="2" type="ORF">B1B_04265</name>
</gene>
<dbReference type="EMBL" id="AUZY01002667">
    <property type="protein sequence ID" value="EQD71784.1"/>
    <property type="molecule type" value="Genomic_DNA"/>
</dbReference>
<reference evidence="2" key="2">
    <citation type="journal article" date="2014" name="ISME J.">
        <title>Microbial stratification in low pH oxic and suboxic macroscopic growths along an acid mine drainage.</title>
        <authorList>
            <person name="Mendez-Garcia C."/>
            <person name="Mesa V."/>
            <person name="Sprenger R.R."/>
            <person name="Richter M."/>
            <person name="Diez M.S."/>
            <person name="Solano J."/>
            <person name="Bargiela R."/>
            <person name="Golyshina O.V."/>
            <person name="Manteca A."/>
            <person name="Ramos J.L."/>
            <person name="Gallego J.R."/>
            <person name="Llorente I."/>
            <person name="Martins Dos Santos V.A."/>
            <person name="Jensen O.N."/>
            <person name="Pelaez A.I."/>
            <person name="Sanchez J."/>
            <person name="Ferrer M."/>
        </authorList>
    </citation>
    <scope>NUCLEOTIDE SEQUENCE</scope>
</reference>